<sequence length="155" mass="17107">MDALYEFSDDSCYVSIDARQLPLLVAIWRGTPSLPVMEQYFAKHRAIIEALDAKGERCILLTRTEKAGRPPAEVRRFITTRTDELRGLLSRVIASSSMVVTNPLVRGAMTAMSWVDPDLRVPMHASVAEGYAWARQALAMHGLPTPQELGAAQPA</sequence>
<proteinExistence type="predicted"/>
<dbReference type="Proteomes" id="UP000005801">
    <property type="component" value="Unassembled WGS sequence"/>
</dbReference>
<protein>
    <submittedName>
        <fullName evidence="1">Uncharacterized protein</fullName>
    </submittedName>
</protein>
<accession>A6G7F9</accession>
<evidence type="ECO:0000313" key="2">
    <source>
        <dbReference type="Proteomes" id="UP000005801"/>
    </source>
</evidence>
<dbReference type="EMBL" id="ABCS01000034">
    <property type="protein sequence ID" value="EDM78168.1"/>
    <property type="molecule type" value="Genomic_DNA"/>
</dbReference>
<reference evidence="1 2" key="1">
    <citation type="submission" date="2007-06" db="EMBL/GenBank/DDBJ databases">
        <authorList>
            <person name="Shimkets L."/>
            <person name="Ferriera S."/>
            <person name="Johnson J."/>
            <person name="Kravitz S."/>
            <person name="Beeson K."/>
            <person name="Sutton G."/>
            <person name="Rogers Y.-H."/>
            <person name="Friedman R."/>
            <person name="Frazier M."/>
            <person name="Venter J.C."/>
        </authorList>
    </citation>
    <scope>NUCLEOTIDE SEQUENCE [LARGE SCALE GENOMIC DNA]</scope>
    <source>
        <strain evidence="1 2">SIR-1</strain>
    </source>
</reference>
<comment type="caution">
    <text evidence="1">The sequence shown here is derived from an EMBL/GenBank/DDBJ whole genome shotgun (WGS) entry which is preliminary data.</text>
</comment>
<name>A6G7F9_9BACT</name>
<dbReference type="AlphaFoldDB" id="A6G7F9"/>
<evidence type="ECO:0000313" key="1">
    <source>
        <dbReference type="EMBL" id="EDM78168.1"/>
    </source>
</evidence>
<organism evidence="1 2">
    <name type="scientific">Plesiocystis pacifica SIR-1</name>
    <dbReference type="NCBI Taxonomy" id="391625"/>
    <lineage>
        <taxon>Bacteria</taxon>
        <taxon>Pseudomonadati</taxon>
        <taxon>Myxococcota</taxon>
        <taxon>Polyangia</taxon>
        <taxon>Nannocystales</taxon>
        <taxon>Nannocystaceae</taxon>
        <taxon>Plesiocystis</taxon>
    </lineage>
</organism>
<keyword evidence="2" id="KW-1185">Reference proteome</keyword>
<gene>
    <name evidence="1" type="ORF">PPSIR1_00505</name>
</gene>